<comment type="caution">
    <text evidence="9">The sequence shown here is derived from an EMBL/GenBank/DDBJ whole genome shotgun (WGS) entry which is preliminary data.</text>
</comment>
<evidence type="ECO:0000256" key="2">
    <source>
        <dbReference type="ARBA" id="ARBA00022723"/>
    </source>
</evidence>
<proteinExistence type="inferred from homology"/>
<keyword evidence="5 6" id="KW-0482">Metalloprotease</keyword>
<comment type="cofactor">
    <cofactor evidence="6">
        <name>Zn(2+)</name>
        <dbReference type="ChEBI" id="CHEBI:29105"/>
    </cofactor>
    <text evidence="6">Binds 1 zinc ion.</text>
</comment>
<dbReference type="GO" id="GO:0004222">
    <property type="term" value="F:metalloendopeptidase activity"/>
    <property type="evidence" value="ECO:0007669"/>
    <property type="project" value="InterPro"/>
</dbReference>
<reference evidence="9" key="2">
    <citation type="submission" date="2021-04" db="EMBL/GenBank/DDBJ databases">
        <authorList>
            <person name="Dong X."/>
        </authorList>
    </citation>
    <scope>NUCLEOTIDE SEQUENCE</scope>
    <source>
        <strain evidence="9">ZWT</strain>
    </source>
</reference>
<dbReference type="EMBL" id="JAGSOJ010000004">
    <property type="protein sequence ID" value="MCM1991512.1"/>
    <property type="molecule type" value="Genomic_DNA"/>
</dbReference>
<evidence type="ECO:0000313" key="9">
    <source>
        <dbReference type="EMBL" id="MCM1991512.1"/>
    </source>
</evidence>
<feature type="coiled-coil region" evidence="7">
    <location>
        <begin position="161"/>
        <end position="216"/>
    </location>
</feature>
<sequence>MSTMKDLRNLAVQLEALSTEYSRLTWVQYTAGYDFGVIDAYKKITDYLQDKKNYKIVLDMKEKEETLNFEDKRRVELMFNQFEPYHLSPECTELSEKIEAKVNELSKILNTFRFKLDGKEITSVEIANILSQEEDREKRKAAFFCRSQIDKPLIDGGFLELLKLRKEYAKLRGEKDFVELKLKEDGLDSSVFNGWKEQLQEMLPKIEEKRKEYAEKYNGGHKIMPWDEKYINSKLAPLLNKEIDLSNYYDNLRDFFLLFDINIDEYNITYDVFPRKNKSEWGYNFPIKTGKDSRILANIKNKYFNYGVLLHETGHGVHSFLMDSEMVILNAGVNGIVTEGIANLFGSFENQEIFFEKFFGNEIEEAREQFKNIREYSKLTSLFSITSILFDQELYRNDVESLDDIYSVYWKVYKELYNEEPYDKVFPWGFRIHHTTHPIYLHNYFMGDVTCEMLAKVFNEKNGTKSIADNPKEFKEFLMKKVIEPSGLYKYNELFEKISGDKFSLKYIL</sequence>
<keyword evidence="7" id="KW-0175">Coiled coil</keyword>
<dbReference type="InterPro" id="IPR001567">
    <property type="entry name" value="Pept_M3A_M3B_dom"/>
</dbReference>
<dbReference type="AlphaFoldDB" id="A0A9J6P7K6"/>
<gene>
    <name evidence="9" type="ORF">KDK92_17390</name>
</gene>
<evidence type="ECO:0000259" key="8">
    <source>
        <dbReference type="Pfam" id="PF01432"/>
    </source>
</evidence>
<reference evidence="9" key="1">
    <citation type="journal article" date="2021" name="mSystems">
        <title>Bacteria and Archaea Synergistically Convert Glycine Betaine to Biogenic Methane in the Formosa Cold Seep of the South China Sea.</title>
        <authorList>
            <person name="Li L."/>
            <person name="Zhang W."/>
            <person name="Zhang S."/>
            <person name="Song L."/>
            <person name="Sun Q."/>
            <person name="Zhang H."/>
            <person name="Xiang H."/>
            <person name="Dong X."/>
        </authorList>
    </citation>
    <scope>NUCLEOTIDE SEQUENCE</scope>
    <source>
        <strain evidence="9">ZWT</strain>
    </source>
</reference>
<keyword evidence="3 6" id="KW-0378">Hydrolase</keyword>
<evidence type="ECO:0000313" key="10">
    <source>
        <dbReference type="Proteomes" id="UP001056429"/>
    </source>
</evidence>
<comment type="similarity">
    <text evidence="6">Belongs to the peptidase M3 family.</text>
</comment>
<dbReference type="Proteomes" id="UP001056429">
    <property type="component" value="Unassembled WGS sequence"/>
</dbReference>
<feature type="domain" description="Peptidase M3A/M3B catalytic" evidence="8">
    <location>
        <begin position="130"/>
        <end position="236"/>
    </location>
</feature>
<evidence type="ECO:0000256" key="3">
    <source>
        <dbReference type="ARBA" id="ARBA00022801"/>
    </source>
</evidence>
<dbReference type="GO" id="GO:0046872">
    <property type="term" value="F:metal ion binding"/>
    <property type="evidence" value="ECO:0007669"/>
    <property type="project" value="UniProtKB-UniRule"/>
</dbReference>
<keyword evidence="1 6" id="KW-0645">Protease</keyword>
<evidence type="ECO:0000256" key="4">
    <source>
        <dbReference type="ARBA" id="ARBA00022833"/>
    </source>
</evidence>
<evidence type="ECO:0000256" key="1">
    <source>
        <dbReference type="ARBA" id="ARBA00022670"/>
    </source>
</evidence>
<dbReference type="RefSeq" id="WP_250860632.1">
    <property type="nucleotide sequence ID" value="NZ_JAGSOJ010000004.1"/>
</dbReference>
<organism evidence="9 10">
    <name type="scientific">Oceanirhabdus seepicola</name>
    <dbReference type="NCBI Taxonomy" id="2828781"/>
    <lineage>
        <taxon>Bacteria</taxon>
        <taxon>Bacillati</taxon>
        <taxon>Bacillota</taxon>
        <taxon>Clostridia</taxon>
        <taxon>Eubacteriales</taxon>
        <taxon>Clostridiaceae</taxon>
        <taxon>Oceanirhabdus</taxon>
    </lineage>
</organism>
<accession>A0A9J6P7K6</accession>
<keyword evidence="2 6" id="KW-0479">Metal-binding</keyword>
<evidence type="ECO:0000256" key="6">
    <source>
        <dbReference type="RuleBase" id="RU003435"/>
    </source>
</evidence>
<dbReference type="SUPFAM" id="SSF55486">
    <property type="entry name" value="Metalloproteases ('zincins'), catalytic domain"/>
    <property type="match status" value="1"/>
</dbReference>
<evidence type="ECO:0000256" key="7">
    <source>
        <dbReference type="SAM" id="Coils"/>
    </source>
</evidence>
<dbReference type="Pfam" id="PF01432">
    <property type="entry name" value="Peptidase_M3"/>
    <property type="match status" value="1"/>
</dbReference>
<dbReference type="Gene3D" id="1.10.1370.30">
    <property type="match status" value="1"/>
</dbReference>
<name>A0A9J6P7K6_9CLOT</name>
<evidence type="ECO:0000256" key="5">
    <source>
        <dbReference type="ARBA" id="ARBA00023049"/>
    </source>
</evidence>
<keyword evidence="10" id="KW-1185">Reference proteome</keyword>
<dbReference type="GO" id="GO:0006508">
    <property type="term" value="P:proteolysis"/>
    <property type="evidence" value="ECO:0007669"/>
    <property type="project" value="UniProtKB-KW"/>
</dbReference>
<keyword evidence="4 6" id="KW-0862">Zinc</keyword>
<protein>
    <recommendedName>
        <fullName evidence="8">Peptidase M3A/M3B catalytic domain-containing protein</fullName>
    </recommendedName>
</protein>